<dbReference type="SMR" id="A0A8T0UDN3"/>
<reference evidence="3" key="1">
    <citation type="submission" date="2020-05" db="EMBL/GenBank/DDBJ databases">
        <title>WGS assembly of Panicum virgatum.</title>
        <authorList>
            <person name="Lovell J.T."/>
            <person name="Jenkins J."/>
            <person name="Shu S."/>
            <person name="Juenger T.E."/>
            <person name="Schmutz J."/>
        </authorList>
    </citation>
    <scope>NUCLEOTIDE SEQUENCE</scope>
    <source>
        <strain evidence="3">AP13</strain>
    </source>
</reference>
<protein>
    <submittedName>
        <fullName evidence="3">Uncharacterized protein</fullName>
    </submittedName>
</protein>
<accession>A0A8T0UDN3</accession>
<evidence type="ECO:0000256" key="1">
    <source>
        <dbReference type="SAM" id="MobiDB-lite"/>
    </source>
</evidence>
<feature type="region of interest" description="Disordered" evidence="1">
    <location>
        <begin position="106"/>
        <end position="125"/>
    </location>
</feature>
<dbReference type="EMBL" id="CM029041">
    <property type="protein sequence ID" value="KAG2622782.1"/>
    <property type="molecule type" value="Genomic_DNA"/>
</dbReference>
<sequence>MAKGKPMAALLPICFLFLLALACAAEIIDNNGVIGEDLNNGDDIDNHHKVKGNNDGKGNLKPSQCGGECRRRCSKTHHKKPCLFFCNKCCAKCLCRSACLQEPTATRKPAPATTTGRPRKEGPSALDDHDLPVFFLCCLARPQPRRNNFFV</sequence>
<dbReference type="Proteomes" id="UP000823388">
    <property type="component" value="Chromosome 3K"/>
</dbReference>
<evidence type="ECO:0000313" key="3">
    <source>
        <dbReference type="EMBL" id="KAG2622782.1"/>
    </source>
</evidence>
<name>A0A8T0UDN3_PANVG</name>
<keyword evidence="4" id="KW-1185">Reference proteome</keyword>
<proteinExistence type="predicted"/>
<evidence type="ECO:0000256" key="2">
    <source>
        <dbReference type="SAM" id="SignalP"/>
    </source>
</evidence>
<feature type="chain" id="PRO_5035724507" evidence="2">
    <location>
        <begin position="25"/>
        <end position="151"/>
    </location>
</feature>
<dbReference type="Pfam" id="PF02704">
    <property type="entry name" value="GASA"/>
    <property type="match status" value="1"/>
</dbReference>
<gene>
    <name evidence="3" type="ORF">PVAP13_3KG001000</name>
</gene>
<keyword evidence="2" id="KW-0732">Signal</keyword>
<feature type="signal peptide" evidence="2">
    <location>
        <begin position="1"/>
        <end position="24"/>
    </location>
</feature>
<dbReference type="AlphaFoldDB" id="A0A8T0UDN3"/>
<organism evidence="3 4">
    <name type="scientific">Panicum virgatum</name>
    <name type="common">Blackwell switchgrass</name>
    <dbReference type="NCBI Taxonomy" id="38727"/>
    <lineage>
        <taxon>Eukaryota</taxon>
        <taxon>Viridiplantae</taxon>
        <taxon>Streptophyta</taxon>
        <taxon>Embryophyta</taxon>
        <taxon>Tracheophyta</taxon>
        <taxon>Spermatophyta</taxon>
        <taxon>Magnoliopsida</taxon>
        <taxon>Liliopsida</taxon>
        <taxon>Poales</taxon>
        <taxon>Poaceae</taxon>
        <taxon>PACMAD clade</taxon>
        <taxon>Panicoideae</taxon>
        <taxon>Panicodae</taxon>
        <taxon>Paniceae</taxon>
        <taxon>Panicinae</taxon>
        <taxon>Panicum</taxon>
        <taxon>Panicum sect. Hiantes</taxon>
    </lineage>
</organism>
<dbReference type="InterPro" id="IPR003854">
    <property type="entry name" value="GASA"/>
</dbReference>
<dbReference type="PROSITE" id="PS51257">
    <property type="entry name" value="PROKAR_LIPOPROTEIN"/>
    <property type="match status" value="1"/>
</dbReference>
<feature type="compositionally biased region" description="Low complexity" evidence="1">
    <location>
        <begin position="106"/>
        <end position="116"/>
    </location>
</feature>
<comment type="caution">
    <text evidence="3">The sequence shown here is derived from an EMBL/GenBank/DDBJ whole genome shotgun (WGS) entry which is preliminary data.</text>
</comment>
<evidence type="ECO:0000313" key="4">
    <source>
        <dbReference type="Proteomes" id="UP000823388"/>
    </source>
</evidence>